<dbReference type="Gene3D" id="3.40.50.1000">
    <property type="entry name" value="HAD superfamily/HAD-like"/>
    <property type="match status" value="1"/>
</dbReference>
<dbReference type="SUPFAM" id="SSF56784">
    <property type="entry name" value="HAD-like"/>
    <property type="match status" value="1"/>
</dbReference>
<keyword evidence="1" id="KW-0479">Metal-binding</keyword>
<dbReference type="PANTHER" id="PTHR46470">
    <property type="entry name" value="N-ACYLNEURAMINATE-9-PHOSPHATASE"/>
    <property type="match status" value="1"/>
</dbReference>
<keyword evidence="3" id="KW-0460">Magnesium</keyword>
<dbReference type="InterPro" id="IPR051400">
    <property type="entry name" value="HAD-like_hydrolase"/>
</dbReference>
<accession>A0ABR9KSY2</accession>
<name>A0ABR9KSY2_9ACTN</name>
<protein>
    <submittedName>
        <fullName evidence="4">FMN phosphatase YigB (HAD superfamily)</fullName>
    </submittedName>
</protein>
<evidence type="ECO:0000256" key="3">
    <source>
        <dbReference type="ARBA" id="ARBA00022842"/>
    </source>
</evidence>
<reference evidence="4 5" key="1">
    <citation type="submission" date="2020-10" db="EMBL/GenBank/DDBJ databases">
        <title>Sequencing the genomes of 1000 actinobacteria strains.</title>
        <authorList>
            <person name="Klenk H.-P."/>
        </authorList>
    </citation>
    <scope>NUCLEOTIDE SEQUENCE [LARGE SCALE GENOMIC DNA]</scope>
    <source>
        <strain evidence="4 5">DSM 43748</strain>
    </source>
</reference>
<dbReference type="PANTHER" id="PTHR46470:SF2">
    <property type="entry name" value="GLYCERALDEHYDE 3-PHOSPHATE PHOSPHATASE"/>
    <property type="match status" value="1"/>
</dbReference>
<dbReference type="Pfam" id="PF13242">
    <property type="entry name" value="Hydrolase_like"/>
    <property type="match status" value="1"/>
</dbReference>
<dbReference type="InterPro" id="IPR023214">
    <property type="entry name" value="HAD_sf"/>
</dbReference>
<keyword evidence="2" id="KW-0378">Hydrolase</keyword>
<dbReference type="Proteomes" id="UP000661607">
    <property type="component" value="Unassembled WGS sequence"/>
</dbReference>
<gene>
    <name evidence="4" type="ORF">H4W81_007376</name>
</gene>
<dbReference type="EMBL" id="JADBEF010000001">
    <property type="protein sequence ID" value="MBE1564597.1"/>
    <property type="molecule type" value="Genomic_DNA"/>
</dbReference>
<evidence type="ECO:0000256" key="2">
    <source>
        <dbReference type="ARBA" id="ARBA00022801"/>
    </source>
</evidence>
<evidence type="ECO:0000313" key="4">
    <source>
        <dbReference type="EMBL" id="MBE1564597.1"/>
    </source>
</evidence>
<evidence type="ECO:0000256" key="1">
    <source>
        <dbReference type="ARBA" id="ARBA00022723"/>
    </source>
</evidence>
<evidence type="ECO:0000313" key="5">
    <source>
        <dbReference type="Proteomes" id="UP000661607"/>
    </source>
</evidence>
<sequence length="100" mass="10534">MGIVTNGTADNQLGKIQCTGLADVVDCWALSDAEGIRKPDVGLFEIAAKWCGMRLSGGGWMVGDNLVKDVTGGRAAGLKTVWINRDAQLFPVNAPRPCCA</sequence>
<dbReference type="InterPro" id="IPR036412">
    <property type="entry name" value="HAD-like_sf"/>
</dbReference>
<organism evidence="4 5">
    <name type="scientific">Nonomuraea africana</name>
    <dbReference type="NCBI Taxonomy" id="46171"/>
    <lineage>
        <taxon>Bacteria</taxon>
        <taxon>Bacillati</taxon>
        <taxon>Actinomycetota</taxon>
        <taxon>Actinomycetes</taxon>
        <taxon>Streptosporangiales</taxon>
        <taxon>Streptosporangiaceae</taxon>
        <taxon>Nonomuraea</taxon>
    </lineage>
</organism>
<proteinExistence type="predicted"/>
<keyword evidence="5" id="KW-1185">Reference proteome</keyword>
<comment type="caution">
    <text evidence="4">The sequence shown here is derived from an EMBL/GenBank/DDBJ whole genome shotgun (WGS) entry which is preliminary data.</text>
</comment>